<name>A0ABY5Q8N2_9ACTN</name>
<dbReference type="Proteomes" id="UP001057738">
    <property type="component" value="Plasmid psa3239"/>
</dbReference>
<dbReference type="SUPFAM" id="SSF81296">
    <property type="entry name" value="E set domains"/>
    <property type="match status" value="1"/>
</dbReference>
<dbReference type="EMBL" id="CP102516">
    <property type="protein sequence ID" value="UUY52532.1"/>
    <property type="molecule type" value="Genomic_DNA"/>
</dbReference>
<dbReference type="Pfam" id="PF03067">
    <property type="entry name" value="LPMO_10"/>
    <property type="match status" value="1"/>
</dbReference>
<dbReference type="InterPro" id="IPR004302">
    <property type="entry name" value="Cellulose/chitin-bd_N"/>
</dbReference>
<keyword evidence="3" id="KW-0614">Plasmid</keyword>
<sequence>MGSSNTTAPSDLRAEVRYRDDGKYTMYGISLRWQIGQNAPDHGSWPPPADWDEGNAPYPRMYEVWLNDELRQTVFLHWSAWNWFQSNSHWVDLGDEEPQDLFHVKIRAKVGDQFTPFTNVVTIGSERSFVPKWVVRQPRRRAPLRSGTATADPRHGTANHPRSRAGAAIRDKDSSPICAEARRLNTSTDWQEVLPGAERMLADYPWNNAQKYLEYRKFFEDGALASTGNPAFRGLDLAPDATLGDWPLTELDTSAPTQTFTYDYMAYHWGETWSHRWFLTREDWVPADGLSWHDLDPTPFLVEVHGSPLEAESTSWEFASFPRRTGRAAIVGIWGGHGGPDTPHGENGGKTGEFFLSTCDVILR</sequence>
<evidence type="ECO:0000313" key="4">
    <source>
        <dbReference type="Proteomes" id="UP001057738"/>
    </source>
</evidence>
<gene>
    <name evidence="3" type="ORF">NRK68_35290</name>
</gene>
<keyword evidence="3" id="KW-0560">Oxidoreductase</keyword>
<dbReference type="CDD" id="cd21177">
    <property type="entry name" value="LPMO_AA10"/>
    <property type="match status" value="1"/>
</dbReference>
<dbReference type="GO" id="GO:0004497">
    <property type="term" value="F:monooxygenase activity"/>
    <property type="evidence" value="ECO:0007669"/>
    <property type="project" value="UniProtKB-KW"/>
</dbReference>
<feature type="domain" description="Chitin-binding type-4" evidence="2">
    <location>
        <begin position="155"/>
        <end position="339"/>
    </location>
</feature>
<geneLocation type="plasmid" evidence="3 4">
    <name>psa3239</name>
</geneLocation>
<evidence type="ECO:0000259" key="2">
    <source>
        <dbReference type="Pfam" id="PF03067"/>
    </source>
</evidence>
<dbReference type="Gene3D" id="2.70.50.50">
    <property type="entry name" value="chitin-binding protein cbp21"/>
    <property type="match status" value="1"/>
</dbReference>
<reference evidence="3" key="1">
    <citation type="submission" date="2022-08" db="EMBL/GenBank/DDBJ databases">
        <authorList>
            <person name="Tian L."/>
        </authorList>
    </citation>
    <scope>NUCLEOTIDE SEQUENCE</scope>
    <source>
        <strain evidence="3">CM253</strain>
        <plasmid evidence="3">psa3239</plasmid>
    </source>
</reference>
<keyword evidence="4" id="KW-1185">Reference proteome</keyword>
<accession>A0ABY5Q8N2</accession>
<organism evidence="3 4">
    <name type="scientific">Streptomyces yangpuensis</name>
    <dbReference type="NCBI Taxonomy" id="1648182"/>
    <lineage>
        <taxon>Bacteria</taxon>
        <taxon>Bacillati</taxon>
        <taxon>Actinomycetota</taxon>
        <taxon>Actinomycetes</taxon>
        <taxon>Kitasatosporales</taxon>
        <taxon>Streptomycetaceae</taxon>
        <taxon>Streptomyces</taxon>
    </lineage>
</organism>
<dbReference type="RefSeq" id="WP_183068873.1">
    <property type="nucleotide sequence ID" value="NZ_CP102516.1"/>
</dbReference>
<keyword evidence="3" id="KW-0503">Monooxygenase</keyword>
<evidence type="ECO:0000313" key="3">
    <source>
        <dbReference type="EMBL" id="UUY52532.1"/>
    </source>
</evidence>
<dbReference type="InterPro" id="IPR014756">
    <property type="entry name" value="Ig_E-set"/>
</dbReference>
<proteinExistence type="predicted"/>
<feature type="region of interest" description="Disordered" evidence="1">
    <location>
        <begin position="140"/>
        <end position="172"/>
    </location>
</feature>
<protein>
    <submittedName>
        <fullName evidence="3">Lytic polysaccharide monooxygenase</fullName>
    </submittedName>
</protein>
<evidence type="ECO:0000256" key="1">
    <source>
        <dbReference type="SAM" id="MobiDB-lite"/>
    </source>
</evidence>
<dbReference type="GeneID" id="95578807"/>